<evidence type="ECO:0000256" key="1">
    <source>
        <dbReference type="SAM" id="Phobius"/>
    </source>
</evidence>
<keyword evidence="1" id="KW-0472">Membrane</keyword>
<dbReference type="Proteomes" id="UP001215280">
    <property type="component" value="Unassembled WGS sequence"/>
</dbReference>
<reference evidence="2" key="1">
    <citation type="submission" date="2023-03" db="EMBL/GenBank/DDBJ databases">
        <title>Massive genome expansion in bonnet fungi (Mycena s.s.) driven by repeated elements and novel gene families across ecological guilds.</title>
        <authorList>
            <consortium name="Lawrence Berkeley National Laboratory"/>
            <person name="Harder C.B."/>
            <person name="Miyauchi S."/>
            <person name="Viragh M."/>
            <person name="Kuo A."/>
            <person name="Thoen E."/>
            <person name="Andreopoulos B."/>
            <person name="Lu D."/>
            <person name="Skrede I."/>
            <person name="Drula E."/>
            <person name="Henrissat B."/>
            <person name="Morin E."/>
            <person name="Kohler A."/>
            <person name="Barry K."/>
            <person name="LaButti K."/>
            <person name="Morin E."/>
            <person name="Salamov A."/>
            <person name="Lipzen A."/>
            <person name="Mereny Z."/>
            <person name="Hegedus B."/>
            <person name="Baldrian P."/>
            <person name="Stursova M."/>
            <person name="Weitz H."/>
            <person name="Taylor A."/>
            <person name="Grigoriev I.V."/>
            <person name="Nagy L.G."/>
            <person name="Martin F."/>
            <person name="Kauserud H."/>
        </authorList>
    </citation>
    <scope>NUCLEOTIDE SEQUENCE</scope>
    <source>
        <strain evidence="2">CBHHK188m</strain>
    </source>
</reference>
<feature type="transmembrane region" description="Helical" evidence="1">
    <location>
        <begin position="31"/>
        <end position="51"/>
    </location>
</feature>
<dbReference type="AlphaFoldDB" id="A0AAD7HHA5"/>
<name>A0AAD7HHA5_9AGAR</name>
<proteinExistence type="predicted"/>
<comment type="caution">
    <text evidence="2">The sequence shown here is derived from an EMBL/GenBank/DDBJ whole genome shotgun (WGS) entry which is preliminary data.</text>
</comment>
<gene>
    <name evidence="2" type="ORF">DFH07DRAFT_1067708</name>
</gene>
<keyword evidence="3" id="KW-1185">Reference proteome</keyword>
<keyword evidence="1" id="KW-1133">Transmembrane helix</keyword>
<dbReference type="EMBL" id="JARJLG010000275">
    <property type="protein sequence ID" value="KAJ7720760.1"/>
    <property type="molecule type" value="Genomic_DNA"/>
</dbReference>
<accession>A0AAD7HHA5</accession>
<keyword evidence="1" id="KW-0812">Transmembrane</keyword>
<protein>
    <submittedName>
        <fullName evidence="2">Uncharacterized protein</fullName>
    </submittedName>
</protein>
<sequence>MSMPGFAPFTHVCTWANFASPECSKAVLLPGLTSLMPLVVGCVIATIGICVNQGTMGMSHISKSLLSALTVAGF</sequence>
<organism evidence="2 3">
    <name type="scientific">Mycena maculata</name>
    <dbReference type="NCBI Taxonomy" id="230809"/>
    <lineage>
        <taxon>Eukaryota</taxon>
        <taxon>Fungi</taxon>
        <taxon>Dikarya</taxon>
        <taxon>Basidiomycota</taxon>
        <taxon>Agaricomycotina</taxon>
        <taxon>Agaricomycetes</taxon>
        <taxon>Agaricomycetidae</taxon>
        <taxon>Agaricales</taxon>
        <taxon>Marasmiineae</taxon>
        <taxon>Mycenaceae</taxon>
        <taxon>Mycena</taxon>
    </lineage>
</organism>
<evidence type="ECO:0000313" key="2">
    <source>
        <dbReference type="EMBL" id="KAJ7720760.1"/>
    </source>
</evidence>
<evidence type="ECO:0000313" key="3">
    <source>
        <dbReference type="Proteomes" id="UP001215280"/>
    </source>
</evidence>
<feature type="non-terminal residue" evidence="2">
    <location>
        <position position="1"/>
    </location>
</feature>